<evidence type="ECO:0000313" key="3">
    <source>
        <dbReference type="Proteomes" id="UP000467305"/>
    </source>
</evidence>
<evidence type="ECO:0000259" key="1">
    <source>
        <dbReference type="Pfam" id="PF02470"/>
    </source>
</evidence>
<evidence type="ECO:0000313" key="2">
    <source>
        <dbReference type="EMBL" id="KAB1158554.1"/>
    </source>
</evidence>
<keyword evidence="3" id="KW-1185">Reference proteome</keyword>
<organism evidence="2 3">
    <name type="scientific">Tenacibaculum aiptasiae</name>
    <dbReference type="NCBI Taxonomy" id="426481"/>
    <lineage>
        <taxon>Bacteria</taxon>
        <taxon>Pseudomonadati</taxon>
        <taxon>Bacteroidota</taxon>
        <taxon>Flavobacteriia</taxon>
        <taxon>Flavobacteriales</taxon>
        <taxon>Flavobacteriaceae</taxon>
        <taxon>Tenacibaculum</taxon>
    </lineage>
</organism>
<comment type="caution">
    <text evidence="2">The sequence shown here is derived from an EMBL/GenBank/DDBJ whole genome shotgun (WGS) entry which is preliminary data.</text>
</comment>
<proteinExistence type="predicted"/>
<reference evidence="2 3" key="1">
    <citation type="submission" date="2019-09" db="EMBL/GenBank/DDBJ databases">
        <authorList>
            <person name="Cao W.R."/>
        </authorList>
    </citation>
    <scope>NUCLEOTIDE SEQUENCE [LARGE SCALE GENOMIC DNA]</scope>
    <source>
        <strain evidence="3">a4</strain>
    </source>
</reference>
<dbReference type="RefSeq" id="WP_150899524.1">
    <property type="nucleotide sequence ID" value="NZ_WAAU01000012.1"/>
</dbReference>
<dbReference type="AlphaFoldDB" id="A0A7J5ALU0"/>
<dbReference type="OrthoDB" id="9769132at2"/>
<sequence length="158" mass="17600">MKYYSIVAILIFLMSCTNKRTEIILNAENVDGLTTEANITLNGFEIGKVEDLNLTSEGTIDIKCKLKSDIKIPVDSKFAIESINLLGSKGIFVKLGESSENLKNGDNIKLSKIEPTNLEDSLAIKVGDFLKSLTSKQKQDSILIELRRLNDNLEKQHK</sequence>
<dbReference type="PANTHER" id="PTHR33371">
    <property type="entry name" value="INTERMEMBRANE PHOSPHOLIPID TRANSPORT SYSTEM BINDING PROTEIN MLAD-RELATED"/>
    <property type="match status" value="1"/>
</dbReference>
<dbReference type="Pfam" id="PF02470">
    <property type="entry name" value="MlaD"/>
    <property type="match status" value="1"/>
</dbReference>
<dbReference type="InterPro" id="IPR003399">
    <property type="entry name" value="Mce/MlaD"/>
</dbReference>
<name>A0A7J5ALU0_9FLAO</name>
<dbReference type="Proteomes" id="UP000467305">
    <property type="component" value="Unassembled WGS sequence"/>
</dbReference>
<dbReference type="InterPro" id="IPR052336">
    <property type="entry name" value="MlaD_Phospholipid_Transporter"/>
</dbReference>
<feature type="domain" description="Mce/MlaD" evidence="1">
    <location>
        <begin position="22"/>
        <end position="92"/>
    </location>
</feature>
<protein>
    <submittedName>
        <fullName evidence="2">MCE family protein</fullName>
    </submittedName>
</protein>
<accession>A0A7J5ALU0</accession>
<dbReference type="EMBL" id="WAAU01000012">
    <property type="protein sequence ID" value="KAB1158554.1"/>
    <property type="molecule type" value="Genomic_DNA"/>
</dbReference>
<gene>
    <name evidence="2" type="ORF">F7018_08010</name>
</gene>
<dbReference type="PROSITE" id="PS51257">
    <property type="entry name" value="PROKAR_LIPOPROTEIN"/>
    <property type="match status" value="1"/>
</dbReference>
<dbReference type="PANTHER" id="PTHR33371:SF4">
    <property type="entry name" value="INTERMEMBRANE PHOSPHOLIPID TRANSPORT SYSTEM BINDING PROTEIN MLAD"/>
    <property type="match status" value="1"/>
</dbReference>